<evidence type="ECO:0000313" key="4">
    <source>
        <dbReference type="Proteomes" id="UP000531840"/>
    </source>
</evidence>
<feature type="transmembrane region" description="Helical" evidence="1">
    <location>
        <begin position="54"/>
        <end position="77"/>
    </location>
</feature>
<dbReference type="InterPro" id="IPR000326">
    <property type="entry name" value="PAP2/HPO"/>
</dbReference>
<sequence>MAKIKWTTYLKAILFTVIFIFVAFNPKNLFDVILSDMLTSLFRTNVFGFLGKMISYIFHDKILLLIMGVLGVFLFYIKEYKKSIFILSTAFFGSIVALIFKYSLQRTRPFPDLFDGYSFPSGHSTVVALFFLSLLLVINNSKDKVLIVTKFALVLVPLSRVIIGAHYVTDVIAGLLLGSIVVDVLKIYHLKIYEFISNVTGITDEEK</sequence>
<feature type="transmembrane region" description="Helical" evidence="1">
    <location>
        <begin position="84"/>
        <end position="104"/>
    </location>
</feature>
<keyword evidence="1" id="KW-0472">Membrane</keyword>
<dbReference type="PANTHER" id="PTHR14969:SF13">
    <property type="entry name" value="AT30094P"/>
    <property type="match status" value="1"/>
</dbReference>
<feature type="transmembrane region" description="Helical" evidence="1">
    <location>
        <begin position="116"/>
        <end position="138"/>
    </location>
</feature>
<proteinExistence type="predicted"/>
<evidence type="ECO:0000259" key="2">
    <source>
        <dbReference type="SMART" id="SM00014"/>
    </source>
</evidence>
<dbReference type="PANTHER" id="PTHR14969">
    <property type="entry name" value="SPHINGOSINE-1-PHOSPHATE PHOSPHOHYDROLASE"/>
    <property type="match status" value="1"/>
</dbReference>
<evidence type="ECO:0000256" key="1">
    <source>
        <dbReference type="SAM" id="Phobius"/>
    </source>
</evidence>
<accession>A0ABX2T3I7</accession>
<dbReference type="SMART" id="SM00014">
    <property type="entry name" value="acidPPc"/>
    <property type="match status" value="1"/>
</dbReference>
<feature type="transmembrane region" description="Helical" evidence="1">
    <location>
        <begin position="145"/>
        <end position="165"/>
    </location>
</feature>
<dbReference type="RefSeq" id="WP_179941365.1">
    <property type="nucleotide sequence ID" value="NZ_JACBYF010000008.1"/>
</dbReference>
<dbReference type="Proteomes" id="UP000531840">
    <property type="component" value="Unassembled WGS sequence"/>
</dbReference>
<dbReference type="Pfam" id="PF01569">
    <property type="entry name" value="PAP2"/>
    <property type="match status" value="1"/>
</dbReference>
<protein>
    <submittedName>
        <fullName evidence="3">Phosphatase PAP2 family protein</fullName>
    </submittedName>
</protein>
<gene>
    <name evidence="3" type="ORF">HZY85_05110</name>
</gene>
<reference evidence="3 4" key="1">
    <citation type="submission" date="2020-07" db="EMBL/GenBank/DDBJ databases">
        <title>MOT database genomes.</title>
        <authorList>
            <person name="Joseph S."/>
            <person name="Aduse-Opoku J."/>
            <person name="Hashim A."/>
            <person name="Wade W."/>
            <person name="Curtis M."/>
        </authorList>
    </citation>
    <scope>NUCLEOTIDE SEQUENCE [LARGE SCALE GENOMIC DNA]</scope>
    <source>
        <strain evidence="3 4">CIP 106318</strain>
    </source>
</reference>
<feature type="transmembrane region" description="Helical" evidence="1">
    <location>
        <begin position="171"/>
        <end position="188"/>
    </location>
</feature>
<keyword evidence="1" id="KW-1133">Transmembrane helix</keyword>
<dbReference type="InterPro" id="IPR036938">
    <property type="entry name" value="PAP2/HPO_sf"/>
</dbReference>
<keyword evidence="4" id="KW-1185">Reference proteome</keyword>
<comment type="caution">
    <text evidence="3">The sequence shown here is derived from an EMBL/GenBank/DDBJ whole genome shotgun (WGS) entry which is preliminary data.</text>
</comment>
<dbReference type="SUPFAM" id="SSF48317">
    <property type="entry name" value="Acid phosphatase/Vanadium-dependent haloperoxidase"/>
    <property type="match status" value="1"/>
</dbReference>
<dbReference type="EMBL" id="JACBYF010000008">
    <property type="protein sequence ID" value="NYS47576.1"/>
    <property type="molecule type" value="Genomic_DNA"/>
</dbReference>
<dbReference type="Gene3D" id="1.20.144.10">
    <property type="entry name" value="Phosphatidic acid phosphatase type 2/haloperoxidase"/>
    <property type="match status" value="1"/>
</dbReference>
<keyword evidence="1" id="KW-0812">Transmembrane</keyword>
<organism evidence="3 4">
    <name type="scientific">Gemelliphila palaticanis</name>
    <dbReference type="NCBI Taxonomy" id="81950"/>
    <lineage>
        <taxon>Bacteria</taxon>
        <taxon>Bacillati</taxon>
        <taxon>Bacillota</taxon>
        <taxon>Bacilli</taxon>
        <taxon>Bacillales</taxon>
        <taxon>Gemellaceae</taxon>
        <taxon>Gemelliphila</taxon>
    </lineage>
</organism>
<name>A0ABX2T3I7_9BACL</name>
<feature type="domain" description="Phosphatidic acid phosphatase type 2/haloperoxidase" evidence="2">
    <location>
        <begin position="83"/>
        <end position="186"/>
    </location>
</feature>
<evidence type="ECO:0000313" key="3">
    <source>
        <dbReference type="EMBL" id="NYS47576.1"/>
    </source>
</evidence>
<feature type="transmembrane region" description="Helical" evidence="1">
    <location>
        <begin position="12"/>
        <end position="34"/>
    </location>
</feature>